<keyword evidence="4" id="KW-0808">Transferase</keyword>
<gene>
    <name evidence="7" type="ORF">HHI36_018344</name>
</gene>
<evidence type="ECO:0000256" key="2">
    <source>
        <dbReference type="ARBA" id="ARBA00010401"/>
    </source>
</evidence>
<evidence type="ECO:0000256" key="1">
    <source>
        <dbReference type="ARBA" id="ARBA00005208"/>
    </source>
</evidence>
<dbReference type="PANTHER" id="PTHR11952">
    <property type="entry name" value="UDP- GLUCOSE PYROPHOSPHORYLASE"/>
    <property type="match status" value="1"/>
</dbReference>
<dbReference type="InterPro" id="IPR029044">
    <property type="entry name" value="Nucleotide-diphossugar_trans"/>
</dbReference>
<dbReference type="AlphaFoldDB" id="A0ABD2NZV8"/>
<comment type="similarity">
    <text evidence="2">Belongs to the UDPGP type 1 family.</text>
</comment>
<proteinExistence type="inferred from homology"/>
<dbReference type="SUPFAM" id="SSF53448">
    <property type="entry name" value="Nucleotide-diphospho-sugar transferases"/>
    <property type="match status" value="1"/>
</dbReference>
<dbReference type="InterPro" id="IPR039741">
    <property type="entry name" value="UDP-sugar_pyrophosphorylase"/>
</dbReference>
<keyword evidence="8" id="KW-1185">Reference proteome</keyword>
<evidence type="ECO:0000256" key="5">
    <source>
        <dbReference type="ARBA" id="ARBA00022695"/>
    </source>
</evidence>
<sequence>MTKREDCSVCSRLDEIKKTLEICNQTHLLQFYNDLSADERENYLELLKSTNFVAMNDLFQEALEVLEEQENLSGKIIEPVAVSDFGSALTCGQEKIQFYWNSGLEAISEGKVAALVLSGGQGTRLGLNIPKGMISIELPSGKTIFQVHIERIRKLQELAQKLTKKHGFVPLYILTSETTHKQIEEFLEENDYFEMGKKNIILFRQGMNPCFTLDGKIILSNKDSIAMAPDGTGGLYQAMENNGIFEDLQKRGVHYVYVYPADNIMAKVADPIFVGYCIESKTDCAAKVLKKHKAKQNVGNICKVDGFYNLVEYSEISDELASRTDDKGELLFQSGSICIHIFTVNFMKQMLAKKFRPHVAKKKVPFIDEKGYYVNHHRQML</sequence>
<evidence type="ECO:0000256" key="4">
    <source>
        <dbReference type="ARBA" id="ARBA00022679"/>
    </source>
</evidence>
<dbReference type="InterPro" id="IPR002618">
    <property type="entry name" value="UDPGP_fam"/>
</dbReference>
<reference evidence="7 8" key="1">
    <citation type="journal article" date="2021" name="BMC Biol.">
        <title>Horizontally acquired antibacterial genes associated with adaptive radiation of ladybird beetles.</title>
        <authorList>
            <person name="Li H.S."/>
            <person name="Tang X.F."/>
            <person name="Huang Y.H."/>
            <person name="Xu Z.Y."/>
            <person name="Chen M.L."/>
            <person name="Du X.Y."/>
            <person name="Qiu B.Y."/>
            <person name="Chen P.T."/>
            <person name="Zhang W."/>
            <person name="Slipinski A."/>
            <person name="Escalona H.E."/>
            <person name="Waterhouse R.M."/>
            <person name="Zwick A."/>
            <person name="Pang H."/>
        </authorList>
    </citation>
    <scope>NUCLEOTIDE SEQUENCE [LARGE SCALE GENOMIC DNA]</scope>
    <source>
        <strain evidence="7">SYSU2018</strain>
    </source>
</reference>
<dbReference type="EC" id="2.7.7.23" evidence="3"/>
<evidence type="ECO:0000313" key="7">
    <source>
        <dbReference type="EMBL" id="KAL3284178.1"/>
    </source>
</evidence>
<comment type="catalytic activity">
    <reaction evidence="6">
        <text>N-acetyl-alpha-D-glucosamine 1-phosphate + UTP + H(+) = UDP-N-acetyl-alpha-D-glucosamine + diphosphate</text>
        <dbReference type="Rhea" id="RHEA:13509"/>
        <dbReference type="ChEBI" id="CHEBI:15378"/>
        <dbReference type="ChEBI" id="CHEBI:33019"/>
        <dbReference type="ChEBI" id="CHEBI:46398"/>
        <dbReference type="ChEBI" id="CHEBI:57705"/>
        <dbReference type="ChEBI" id="CHEBI:57776"/>
        <dbReference type="EC" id="2.7.7.23"/>
    </reaction>
</comment>
<evidence type="ECO:0000256" key="3">
    <source>
        <dbReference type="ARBA" id="ARBA00012457"/>
    </source>
</evidence>
<keyword evidence="5" id="KW-0548">Nucleotidyltransferase</keyword>
<dbReference type="Pfam" id="PF01704">
    <property type="entry name" value="UDPGP"/>
    <property type="match status" value="1"/>
</dbReference>
<evidence type="ECO:0000313" key="8">
    <source>
        <dbReference type="Proteomes" id="UP001516400"/>
    </source>
</evidence>
<dbReference type="Proteomes" id="UP001516400">
    <property type="component" value="Unassembled WGS sequence"/>
</dbReference>
<dbReference type="Gene3D" id="3.90.550.10">
    <property type="entry name" value="Spore Coat Polysaccharide Biosynthesis Protein SpsA, Chain A"/>
    <property type="match status" value="1"/>
</dbReference>
<name>A0ABD2NZV8_9CUCU</name>
<protein>
    <recommendedName>
        <fullName evidence="3">UDP-N-acetylglucosamine diphosphorylase</fullName>
        <ecNumber evidence="3">2.7.7.23</ecNumber>
    </recommendedName>
</protein>
<comment type="caution">
    <text evidence="7">The sequence shown here is derived from an EMBL/GenBank/DDBJ whole genome shotgun (WGS) entry which is preliminary data.</text>
</comment>
<dbReference type="GO" id="GO:0003977">
    <property type="term" value="F:UDP-N-acetylglucosamine diphosphorylase activity"/>
    <property type="evidence" value="ECO:0007669"/>
    <property type="project" value="UniProtKB-EC"/>
</dbReference>
<dbReference type="EMBL" id="JABFTP020000165">
    <property type="protein sequence ID" value="KAL3284178.1"/>
    <property type="molecule type" value="Genomic_DNA"/>
</dbReference>
<accession>A0ABD2NZV8</accession>
<dbReference type="PANTHER" id="PTHR11952:SF2">
    <property type="entry name" value="LD24639P"/>
    <property type="match status" value="1"/>
</dbReference>
<organism evidence="7 8">
    <name type="scientific">Cryptolaemus montrouzieri</name>
    <dbReference type="NCBI Taxonomy" id="559131"/>
    <lineage>
        <taxon>Eukaryota</taxon>
        <taxon>Metazoa</taxon>
        <taxon>Ecdysozoa</taxon>
        <taxon>Arthropoda</taxon>
        <taxon>Hexapoda</taxon>
        <taxon>Insecta</taxon>
        <taxon>Pterygota</taxon>
        <taxon>Neoptera</taxon>
        <taxon>Endopterygota</taxon>
        <taxon>Coleoptera</taxon>
        <taxon>Polyphaga</taxon>
        <taxon>Cucujiformia</taxon>
        <taxon>Coccinelloidea</taxon>
        <taxon>Coccinellidae</taxon>
        <taxon>Scymninae</taxon>
        <taxon>Scymnini</taxon>
        <taxon>Cryptolaemus</taxon>
    </lineage>
</organism>
<evidence type="ECO:0000256" key="6">
    <source>
        <dbReference type="ARBA" id="ARBA00048493"/>
    </source>
</evidence>
<comment type="pathway">
    <text evidence="1">Nucleotide-sugar biosynthesis; UDP-N-acetyl-alpha-D-glucosamine biosynthesis; UDP-N-acetyl-alpha-D-glucosamine from N-acetyl-alpha-D-glucosamine 1-phosphate: step 1/1.</text>
</comment>